<dbReference type="GO" id="GO:0016874">
    <property type="term" value="F:ligase activity"/>
    <property type="evidence" value="ECO:0007669"/>
    <property type="project" value="UniProtKB-KW"/>
</dbReference>
<feature type="transmembrane region" description="Helical" evidence="5">
    <location>
        <begin position="7"/>
        <end position="24"/>
    </location>
</feature>
<feature type="transmembrane region" description="Helical" evidence="5">
    <location>
        <begin position="215"/>
        <end position="233"/>
    </location>
</feature>
<name>A0A249L5S4_9ACTN</name>
<proteinExistence type="predicted"/>
<feature type="domain" description="O-antigen ligase-related" evidence="6">
    <location>
        <begin position="208"/>
        <end position="344"/>
    </location>
</feature>
<dbReference type="SUPFAM" id="SSF48452">
    <property type="entry name" value="TPR-like"/>
    <property type="match status" value="1"/>
</dbReference>
<comment type="subcellular location">
    <subcellularLocation>
        <location evidence="1">Membrane</location>
        <topology evidence="1">Multi-pass membrane protein</topology>
    </subcellularLocation>
</comment>
<feature type="transmembrane region" description="Helical" evidence="5">
    <location>
        <begin position="36"/>
        <end position="55"/>
    </location>
</feature>
<keyword evidence="8" id="KW-1185">Reference proteome</keyword>
<evidence type="ECO:0000256" key="4">
    <source>
        <dbReference type="ARBA" id="ARBA00023136"/>
    </source>
</evidence>
<sequence length="611" mass="68724">MLFLQKRAQLILLSTITLMVLFVFSPFYDTTNTPKYSVLFIGAALGLSCLLNPKFGVLEKKNWKSTLPPIVFIFIMLLLALATDQKYIAFFGKYGRNNGWIQYLCFIVLFLLAAFSFSTLAVSKLLNLLILLGAITSLYGFLQYNGIDFLNYADTGLPVIATLGNSNFASAFIGLTTIALVWKILEITDLRFKFLFLGILVFELYVTYISKSSQGIFIAILGIFLFLGFKYFTSNKKYTITYFTSYITVLILGLIGLLQIGPLTKYVYQASTSYRGDYYRAAWKMFSSDKFTGIGIDRYGDNYRIFRDADAAFRLGPSSVAYYAHNTFLQFLATGGIFLLLAYVFTIAMVLFAATKGIKKFTGKDRSIFTALFSTWIAYQGQALVSIDQVSIAALGWVLSGAIVALGFNNELIALRGQRQYTYVNKWNNNFKISTMVPSLIAIIAVILSLSWLTPVWKAEYNIKMANNLKGILTDPRYVEAKKNYALNAVNAKPSEINYRILAADVLVQVNELELARQQLQIALDSDEKSYESIIYTAQVYERAEFYDSAIRSRIAASKFDKYDTDNWLKLGNNLVIVGDFESIKKIISMLAPLKSKTNIVSELTKLVPKS</sequence>
<dbReference type="Proteomes" id="UP000217210">
    <property type="component" value="Chromosome"/>
</dbReference>
<dbReference type="InterPro" id="IPR007016">
    <property type="entry name" value="O-antigen_ligase-rel_domated"/>
</dbReference>
<dbReference type="Pfam" id="PF04932">
    <property type="entry name" value="Wzy_C"/>
    <property type="match status" value="1"/>
</dbReference>
<feature type="transmembrane region" description="Helical" evidence="5">
    <location>
        <begin position="328"/>
        <end position="355"/>
    </location>
</feature>
<reference evidence="7 8" key="1">
    <citation type="submission" date="2016-07" db="EMBL/GenBank/DDBJ databases">
        <title>High microdiversification within the ubiquitous acI lineage of Actinobacteria.</title>
        <authorList>
            <person name="Neuenschwander S.M."/>
            <person name="Salcher M."/>
            <person name="Ghai R."/>
            <person name="Pernthaler J."/>
        </authorList>
    </citation>
    <scope>NUCLEOTIDE SEQUENCE [LARGE SCALE GENOMIC DNA]</scope>
    <source>
        <strain evidence="7">MMS-IIB-91</strain>
    </source>
</reference>
<dbReference type="EMBL" id="CP016779">
    <property type="protein sequence ID" value="ASY24357.1"/>
    <property type="molecule type" value="Genomic_DNA"/>
</dbReference>
<dbReference type="Gene3D" id="1.25.40.10">
    <property type="entry name" value="Tetratricopeptide repeat domain"/>
    <property type="match status" value="1"/>
</dbReference>
<feature type="transmembrane region" description="Helical" evidence="5">
    <location>
        <begin position="128"/>
        <end position="147"/>
    </location>
</feature>
<dbReference type="PANTHER" id="PTHR37422">
    <property type="entry name" value="TEICHURONIC ACID BIOSYNTHESIS PROTEIN TUAE"/>
    <property type="match status" value="1"/>
</dbReference>
<keyword evidence="4 5" id="KW-0472">Membrane</keyword>
<keyword evidence="7" id="KW-0436">Ligase</keyword>
<evidence type="ECO:0000256" key="5">
    <source>
        <dbReference type="SAM" id="Phobius"/>
    </source>
</evidence>
<organism evidence="7 8">
    <name type="scientific">Candidatus Nanopelagicus abundans</name>
    <dbReference type="NCBI Taxonomy" id="1884916"/>
    <lineage>
        <taxon>Bacteria</taxon>
        <taxon>Bacillati</taxon>
        <taxon>Actinomycetota</taxon>
        <taxon>Actinomycetes</taxon>
        <taxon>Candidatus Nanopelagicales</taxon>
        <taxon>Candidatus Nanopelagicaceae</taxon>
        <taxon>Candidatus Nanopelagicus</taxon>
    </lineage>
</organism>
<dbReference type="PANTHER" id="PTHR37422:SF23">
    <property type="entry name" value="TEICHURONIC ACID BIOSYNTHESIS PROTEIN TUAE"/>
    <property type="match status" value="1"/>
</dbReference>
<feature type="transmembrane region" description="Helical" evidence="5">
    <location>
        <begin position="167"/>
        <end position="185"/>
    </location>
</feature>
<feature type="transmembrane region" description="Helical" evidence="5">
    <location>
        <begin position="240"/>
        <end position="260"/>
    </location>
</feature>
<dbReference type="InterPro" id="IPR011990">
    <property type="entry name" value="TPR-like_helical_dom_sf"/>
</dbReference>
<dbReference type="KEGG" id="nab:B1sIIB91_05680"/>
<feature type="transmembrane region" description="Helical" evidence="5">
    <location>
        <begin position="367"/>
        <end position="385"/>
    </location>
</feature>
<evidence type="ECO:0000313" key="8">
    <source>
        <dbReference type="Proteomes" id="UP000217210"/>
    </source>
</evidence>
<evidence type="ECO:0000313" key="7">
    <source>
        <dbReference type="EMBL" id="ASY24357.1"/>
    </source>
</evidence>
<feature type="transmembrane region" description="Helical" evidence="5">
    <location>
        <begin position="100"/>
        <end position="121"/>
    </location>
</feature>
<feature type="transmembrane region" description="Helical" evidence="5">
    <location>
        <begin position="436"/>
        <end position="457"/>
    </location>
</feature>
<keyword evidence="2 5" id="KW-0812">Transmembrane</keyword>
<dbReference type="InterPro" id="IPR051533">
    <property type="entry name" value="WaaL-like"/>
</dbReference>
<protein>
    <submittedName>
        <fullName evidence="7">O-Antigen ligase-like protein</fullName>
    </submittedName>
</protein>
<feature type="transmembrane region" description="Helical" evidence="5">
    <location>
        <begin position="192"/>
        <end position="209"/>
    </location>
</feature>
<evidence type="ECO:0000259" key="6">
    <source>
        <dbReference type="Pfam" id="PF04932"/>
    </source>
</evidence>
<dbReference type="AlphaFoldDB" id="A0A249L5S4"/>
<feature type="transmembrane region" description="Helical" evidence="5">
    <location>
        <begin position="391"/>
        <end position="415"/>
    </location>
</feature>
<evidence type="ECO:0000256" key="3">
    <source>
        <dbReference type="ARBA" id="ARBA00022989"/>
    </source>
</evidence>
<keyword evidence="3 5" id="KW-1133">Transmembrane helix</keyword>
<feature type="transmembrane region" description="Helical" evidence="5">
    <location>
        <begin position="67"/>
        <end position="88"/>
    </location>
</feature>
<dbReference type="GO" id="GO:0016020">
    <property type="term" value="C:membrane"/>
    <property type="evidence" value="ECO:0007669"/>
    <property type="project" value="UniProtKB-SubCell"/>
</dbReference>
<accession>A0A249L5S4</accession>
<evidence type="ECO:0000256" key="1">
    <source>
        <dbReference type="ARBA" id="ARBA00004141"/>
    </source>
</evidence>
<evidence type="ECO:0000256" key="2">
    <source>
        <dbReference type="ARBA" id="ARBA00022692"/>
    </source>
</evidence>
<gene>
    <name evidence="7" type="ORF">B1sIIB91_05680</name>
</gene>